<evidence type="ECO:0000259" key="3">
    <source>
        <dbReference type="Pfam" id="PF13439"/>
    </source>
</evidence>
<dbReference type="Pfam" id="PF13439">
    <property type="entry name" value="Glyco_transf_4"/>
    <property type="match status" value="1"/>
</dbReference>
<dbReference type="Pfam" id="PF13692">
    <property type="entry name" value="Glyco_trans_1_4"/>
    <property type="match status" value="1"/>
</dbReference>
<dbReference type="OrthoDB" id="3268555at2"/>
<dbReference type="RefSeq" id="WP_048546197.1">
    <property type="nucleotide sequence ID" value="NZ_HF571038.1"/>
</dbReference>
<gene>
    <name evidence="4" type="ORF">BN13_490003</name>
</gene>
<dbReference type="GO" id="GO:0016757">
    <property type="term" value="F:glycosyltransferase activity"/>
    <property type="evidence" value="ECO:0007669"/>
    <property type="project" value="UniProtKB-KW"/>
</dbReference>
<dbReference type="EMBL" id="CAJC01000160">
    <property type="protein sequence ID" value="CCI53813.1"/>
    <property type="molecule type" value="Genomic_DNA"/>
</dbReference>
<dbReference type="GO" id="GO:1901137">
    <property type="term" value="P:carbohydrate derivative biosynthetic process"/>
    <property type="evidence" value="ECO:0007669"/>
    <property type="project" value="UniProtKB-ARBA"/>
</dbReference>
<sequence length="412" mass="43987">MRILHVNKFLYRRGGAEGYLFDLAAAQRAGGDEVEFFGMADPDNLPMRFAEHFPPYARFDPAPAHLTERLGLAGRMLWSPAAARGMAAVLAAYRPDIVHLHNIYHQLSPSVIAATRRARVPMVMTVHDYKLVCPTYRFLDHGHVCTACLDGGLPQAPRRRCQDGSLAASSMAALEVGTHRLFGAYAAVGAFACPSRFLRDRLAEGHVATDRLVHLPNGSPVDVPVRIGAGEGILYAGRLSPEKGVDVLLHAVARLPQARLEIAGDGPDRAALTGLATRVAPGRVRFHGRLEPAALQALTARARVTALPARWLENQPLAVLESYAAQVPVVASALGGLPELVDASTGTLVGPDDPAALAAALGRYLDDPEMAVAHGLGGRARVLRDHAPEVHLRRVANLYSDVRIAHAAGSAA</sequence>
<dbReference type="SUPFAM" id="SSF53756">
    <property type="entry name" value="UDP-Glycosyltransferase/glycogen phosphorylase"/>
    <property type="match status" value="1"/>
</dbReference>
<evidence type="ECO:0000256" key="1">
    <source>
        <dbReference type="ARBA" id="ARBA00022676"/>
    </source>
</evidence>
<keyword evidence="2 4" id="KW-0808">Transferase</keyword>
<dbReference type="InterPro" id="IPR050194">
    <property type="entry name" value="Glycosyltransferase_grp1"/>
</dbReference>
<dbReference type="Gene3D" id="3.40.50.2000">
    <property type="entry name" value="Glycogen Phosphorylase B"/>
    <property type="match status" value="2"/>
</dbReference>
<comment type="caution">
    <text evidence="4">The sequence shown here is derived from an EMBL/GenBank/DDBJ whole genome shotgun (WGS) entry which is preliminary data.</text>
</comment>
<dbReference type="AlphaFoldDB" id="A0A077MFC8"/>
<organism evidence="4 5">
    <name type="scientific">Nostocoides jenkinsii Ben 74</name>
    <dbReference type="NCBI Taxonomy" id="1193518"/>
    <lineage>
        <taxon>Bacteria</taxon>
        <taxon>Bacillati</taxon>
        <taxon>Actinomycetota</taxon>
        <taxon>Actinomycetes</taxon>
        <taxon>Micrococcales</taxon>
        <taxon>Intrasporangiaceae</taxon>
        <taxon>Nostocoides</taxon>
    </lineage>
</organism>
<dbReference type="PANTHER" id="PTHR45947">
    <property type="entry name" value="SULFOQUINOVOSYL TRANSFERASE SQD2"/>
    <property type="match status" value="1"/>
</dbReference>
<proteinExistence type="predicted"/>
<name>A0A077MFC8_9MICO</name>
<dbReference type="PANTHER" id="PTHR45947:SF13">
    <property type="entry name" value="TRANSFERASE"/>
    <property type="match status" value="1"/>
</dbReference>
<dbReference type="InterPro" id="IPR028098">
    <property type="entry name" value="Glyco_trans_4-like_N"/>
</dbReference>
<protein>
    <submittedName>
        <fullName evidence="4">Putative Glycosyl transferase group 1</fullName>
    </submittedName>
</protein>
<evidence type="ECO:0000313" key="4">
    <source>
        <dbReference type="EMBL" id="CCI53813.1"/>
    </source>
</evidence>
<keyword evidence="5" id="KW-1185">Reference proteome</keyword>
<reference evidence="4 5" key="1">
    <citation type="journal article" date="2013" name="ISME J.">
        <title>A metabolic model for members of the genus Tetrasphaera involved in enhanced biological phosphorus removal.</title>
        <authorList>
            <person name="Kristiansen R."/>
            <person name="Nguyen H.T.T."/>
            <person name="Saunders A.M."/>
            <person name="Nielsen J.L."/>
            <person name="Wimmer R."/>
            <person name="Le V.Q."/>
            <person name="McIlroy S.J."/>
            <person name="Petrovski S."/>
            <person name="Seviour R.J."/>
            <person name="Calteau A."/>
            <person name="Nielsen K.L."/>
            <person name="Nielsen P.H."/>
        </authorList>
    </citation>
    <scope>NUCLEOTIDE SEQUENCE [LARGE SCALE GENOMIC DNA]</scope>
    <source>
        <strain evidence="4 5">Ben 74</strain>
    </source>
</reference>
<evidence type="ECO:0000313" key="5">
    <source>
        <dbReference type="Proteomes" id="UP000035720"/>
    </source>
</evidence>
<accession>A0A077MFC8</accession>
<keyword evidence="1" id="KW-0328">Glycosyltransferase</keyword>
<feature type="domain" description="Glycosyltransferase subfamily 4-like N-terminal" evidence="3">
    <location>
        <begin position="14"/>
        <end position="218"/>
    </location>
</feature>
<dbReference type="STRING" id="1193518.BN13_490003"/>
<evidence type="ECO:0000256" key="2">
    <source>
        <dbReference type="ARBA" id="ARBA00022679"/>
    </source>
</evidence>
<dbReference type="Proteomes" id="UP000035720">
    <property type="component" value="Unassembled WGS sequence"/>
</dbReference>